<evidence type="ECO:0000313" key="1">
    <source>
        <dbReference type="EMBL" id="TGX81727.1"/>
    </source>
</evidence>
<evidence type="ECO:0000313" key="2">
    <source>
        <dbReference type="Proteomes" id="UP000308886"/>
    </source>
</evidence>
<gene>
    <name evidence="1" type="ORF">E5358_09350</name>
</gene>
<dbReference type="EMBL" id="SRZC01000014">
    <property type="protein sequence ID" value="TGX81727.1"/>
    <property type="molecule type" value="Genomic_DNA"/>
</dbReference>
<sequence length="238" mass="26792">MIKVVIFDLGGVIANLKTKESFMKFAEMGLPLPKEMLTKDGPLNGIPSEIPLLDYIHKMDKGEMTGKEFLHAVQQQCNPGTSYEQLLHAYNDLIEVPVNRLAFLKELRKRQLPSSTQGNPTQTCCENNHGTQSLQVFLLSNIGDLHWEAFKEICSGLGMPVEECFDRMYCSYQLGMAKPDPRIFRHLIEDSGINPTEALYIDDFTANIEAGKAVGLQTLHIDANTLDEHIDAIRQRLE</sequence>
<proteinExistence type="predicted"/>
<keyword evidence="2" id="KW-1185">Reference proteome</keyword>
<accession>A0AC61QPC9</accession>
<reference evidence="1" key="1">
    <citation type="submission" date="2019-04" db="EMBL/GenBank/DDBJ databases">
        <title>Microbes associate with the intestines of laboratory mice.</title>
        <authorList>
            <person name="Navarre W."/>
            <person name="Wong E."/>
            <person name="Huang K."/>
            <person name="Tropini C."/>
            <person name="Ng K."/>
            <person name="Yu B."/>
        </authorList>
    </citation>
    <scope>NUCLEOTIDE SEQUENCE</scope>
    <source>
        <strain evidence="1">NM73_A23</strain>
    </source>
</reference>
<dbReference type="Proteomes" id="UP000308886">
    <property type="component" value="Unassembled WGS sequence"/>
</dbReference>
<name>A0AC61QPC9_9BACT</name>
<organism evidence="1 2">
    <name type="scientific">Palleniella muris</name>
    <dbReference type="NCBI Taxonomy" id="3038145"/>
    <lineage>
        <taxon>Bacteria</taxon>
        <taxon>Pseudomonadati</taxon>
        <taxon>Bacteroidota</taxon>
        <taxon>Bacteroidia</taxon>
        <taxon>Bacteroidales</taxon>
        <taxon>Prevotellaceae</taxon>
        <taxon>Palleniella</taxon>
    </lineage>
</organism>
<comment type="caution">
    <text evidence="1">The sequence shown here is derived from an EMBL/GenBank/DDBJ whole genome shotgun (WGS) entry which is preliminary data.</text>
</comment>
<protein>
    <submittedName>
        <fullName evidence="1">HAD family phosphatase</fullName>
    </submittedName>
</protein>